<proteinExistence type="inferred from homology"/>
<comment type="similarity">
    <text evidence="2 3">Belongs to the DegT/DnrJ/EryC1 family.</text>
</comment>
<evidence type="ECO:0000256" key="1">
    <source>
        <dbReference type="ARBA" id="ARBA00022898"/>
    </source>
</evidence>
<dbReference type="InterPro" id="IPR015424">
    <property type="entry name" value="PyrdxlP-dep_Trfase"/>
</dbReference>
<dbReference type="Gene3D" id="3.90.1150.10">
    <property type="entry name" value="Aspartate Aminotransferase, domain 1"/>
    <property type="match status" value="1"/>
</dbReference>
<keyword evidence="1 3" id="KW-0663">Pyridoxal phosphate</keyword>
<dbReference type="Pfam" id="PF01041">
    <property type="entry name" value="DegT_DnrJ_EryC1"/>
    <property type="match status" value="1"/>
</dbReference>
<reference evidence="4" key="1">
    <citation type="submission" date="2022-02" db="EMBL/GenBank/DDBJ databases">
        <title>Draft Genome Sequence of Bacillus vallismortis Strain BL01, Isolated from Artemisia lerchiana Web. Roots.</title>
        <authorList>
            <person name="Chebotar V.K."/>
            <person name="Gancheva M.S."/>
            <person name="Chizhevskaya E.P."/>
            <person name="Komarova O.V."/>
            <person name="Baganova M.E."/>
            <person name="Zaplatkin A.N."/>
            <person name="Pishchik V.N."/>
        </authorList>
    </citation>
    <scope>NUCLEOTIDE SEQUENCE</scope>
    <source>
        <strain evidence="4">BL01</strain>
    </source>
</reference>
<dbReference type="InterPro" id="IPR015422">
    <property type="entry name" value="PyrdxlP-dep_Trfase_small"/>
</dbReference>
<dbReference type="EMBL" id="CP092751">
    <property type="protein sequence ID" value="USP96232.1"/>
    <property type="molecule type" value="Genomic_DNA"/>
</dbReference>
<organism evidence="4 5">
    <name type="scientific">Bacillus vallismortis</name>
    <dbReference type="NCBI Taxonomy" id="72361"/>
    <lineage>
        <taxon>Bacteria</taxon>
        <taxon>Bacillati</taxon>
        <taxon>Bacillota</taxon>
        <taxon>Bacilli</taxon>
        <taxon>Bacillales</taxon>
        <taxon>Bacillaceae</taxon>
        <taxon>Bacillus</taxon>
    </lineage>
</organism>
<dbReference type="RefSeq" id="WP_253268917.1">
    <property type="nucleotide sequence ID" value="NZ_CP092751.1"/>
</dbReference>
<keyword evidence="4" id="KW-0032">Aminotransferase</keyword>
<dbReference type="Proteomes" id="UP001057348">
    <property type="component" value="Chromosome"/>
</dbReference>
<evidence type="ECO:0000256" key="2">
    <source>
        <dbReference type="ARBA" id="ARBA00037999"/>
    </source>
</evidence>
<keyword evidence="4" id="KW-0808">Transferase</keyword>
<name>A0ABY4Y0S7_BACVA</name>
<evidence type="ECO:0000256" key="3">
    <source>
        <dbReference type="RuleBase" id="RU004508"/>
    </source>
</evidence>
<dbReference type="PANTHER" id="PTHR30244">
    <property type="entry name" value="TRANSAMINASE"/>
    <property type="match status" value="1"/>
</dbReference>
<dbReference type="InterPro" id="IPR000653">
    <property type="entry name" value="DegT/StrS_aminotransferase"/>
</dbReference>
<dbReference type="PANTHER" id="PTHR30244:SF36">
    <property type="entry name" value="3-OXO-GLUCOSE-6-PHOSPHATE:GLUTAMATE AMINOTRANSFERASE"/>
    <property type="match status" value="1"/>
</dbReference>
<dbReference type="CDD" id="cd00616">
    <property type="entry name" value="AHBA_syn"/>
    <property type="match status" value="1"/>
</dbReference>
<keyword evidence="5" id="KW-1185">Reference proteome</keyword>
<dbReference type="PIRSF" id="PIRSF000390">
    <property type="entry name" value="PLP_StrS"/>
    <property type="match status" value="1"/>
</dbReference>
<accession>A0ABY4Y0S7</accession>
<dbReference type="SUPFAM" id="SSF53383">
    <property type="entry name" value="PLP-dependent transferases"/>
    <property type="match status" value="1"/>
</dbReference>
<gene>
    <name evidence="4" type="ORF">MKF32_03915</name>
</gene>
<evidence type="ECO:0000313" key="4">
    <source>
        <dbReference type="EMBL" id="USP96232.1"/>
    </source>
</evidence>
<protein>
    <submittedName>
        <fullName evidence="4">DegT/DnrJ/EryC1/StrS family aminotransferase</fullName>
    </submittedName>
</protein>
<evidence type="ECO:0000313" key="5">
    <source>
        <dbReference type="Proteomes" id="UP001057348"/>
    </source>
</evidence>
<dbReference type="InterPro" id="IPR015421">
    <property type="entry name" value="PyrdxlP-dep_Trfase_major"/>
</dbReference>
<sequence length="373" mass="41931">MIQPYQNYQLRYKNEKERIKSIVYEAGMSDQFILKEKVARLEEKIKEYTGAPYATAVSNGTSALIIILKALGVKPGVDVLTPAFSFIATASCISLLGGNPIFVDIDKKTGMIDPDDVKRKITPSSRVIIAAHLFSVMANMHRLRDIADEHGLFLVEDSAVALGGTIDGVSAGLLGDIGLYSFFPAKPIGGIGDGGMIVTKDDELAARCKMLRNHGQEAGKRFYHTLIGYNYRMDELVADFITQRLEQLEQIIETRGELAELYHKELASSATYVSLPPKTEYQRVYYTYLVQAEYRDELQSFLEEKGIETVVFYPLAIHEQKAYQHLGHQQGDFPNAEQFASKSLAFPLYPEMRHADVRQITERVNEFYAAKQH</sequence>
<dbReference type="GO" id="GO:0008483">
    <property type="term" value="F:transaminase activity"/>
    <property type="evidence" value="ECO:0007669"/>
    <property type="project" value="UniProtKB-KW"/>
</dbReference>
<dbReference type="Gene3D" id="3.40.640.10">
    <property type="entry name" value="Type I PLP-dependent aspartate aminotransferase-like (Major domain)"/>
    <property type="match status" value="1"/>
</dbReference>